<comment type="caution">
    <text evidence="5">The sequence shown here is derived from an EMBL/GenBank/DDBJ whole genome shotgun (WGS) entry which is preliminary data.</text>
</comment>
<evidence type="ECO:0000256" key="2">
    <source>
        <dbReference type="ARBA" id="ARBA00022989"/>
    </source>
</evidence>
<keyword evidence="5" id="KW-0762">Sugar transport</keyword>
<dbReference type="EMBL" id="UYJE01001948">
    <property type="protein sequence ID" value="VDI06616.1"/>
    <property type="molecule type" value="Genomic_DNA"/>
</dbReference>
<keyword evidence="1 4" id="KW-0812">Transmembrane</keyword>
<evidence type="ECO:0000256" key="1">
    <source>
        <dbReference type="ARBA" id="ARBA00022692"/>
    </source>
</evidence>
<proteinExistence type="predicted"/>
<reference evidence="5" key="1">
    <citation type="submission" date="2018-11" db="EMBL/GenBank/DDBJ databases">
        <authorList>
            <person name="Alioto T."/>
            <person name="Alioto T."/>
        </authorList>
    </citation>
    <scope>NUCLEOTIDE SEQUENCE</scope>
</reference>
<dbReference type="SUPFAM" id="SSF103473">
    <property type="entry name" value="MFS general substrate transporter"/>
    <property type="match status" value="1"/>
</dbReference>
<name>A0A8B6CM96_MYTGA</name>
<accession>A0A8B6CM96</accession>
<dbReference type="InterPro" id="IPR036259">
    <property type="entry name" value="MFS_trans_sf"/>
</dbReference>
<evidence type="ECO:0000313" key="5">
    <source>
        <dbReference type="EMBL" id="VDI06616.1"/>
    </source>
</evidence>
<gene>
    <name evidence="5" type="ORF">MGAL_10B034285</name>
</gene>
<feature type="transmembrane region" description="Helical" evidence="4">
    <location>
        <begin position="223"/>
        <end position="241"/>
    </location>
</feature>
<evidence type="ECO:0000313" key="6">
    <source>
        <dbReference type="Proteomes" id="UP000596742"/>
    </source>
</evidence>
<keyword evidence="5" id="KW-0813">Transport</keyword>
<protein>
    <submittedName>
        <fullName evidence="5">MFS transporter, FHS family, Na+ dependent glucose transporter 1</fullName>
    </submittedName>
</protein>
<keyword evidence="3 4" id="KW-0472">Membrane</keyword>
<dbReference type="Gene3D" id="1.20.1250.20">
    <property type="entry name" value="MFS general substrate transporter like domains"/>
    <property type="match status" value="1"/>
</dbReference>
<feature type="transmembrane region" description="Helical" evidence="4">
    <location>
        <begin position="6"/>
        <end position="26"/>
    </location>
</feature>
<feature type="transmembrane region" description="Helical" evidence="4">
    <location>
        <begin position="247"/>
        <end position="278"/>
    </location>
</feature>
<evidence type="ECO:0000256" key="4">
    <source>
        <dbReference type="SAM" id="Phobius"/>
    </source>
</evidence>
<dbReference type="OrthoDB" id="546893at2759"/>
<dbReference type="Proteomes" id="UP000596742">
    <property type="component" value="Unassembled WGS sequence"/>
</dbReference>
<dbReference type="AlphaFoldDB" id="A0A8B6CM96"/>
<feature type="transmembrane region" description="Helical" evidence="4">
    <location>
        <begin position="130"/>
        <end position="148"/>
    </location>
</feature>
<organism evidence="5 6">
    <name type="scientific">Mytilus galloprovincialis</name>
    <name type="common">Mediterranean mussel</name>
    <dbReference type="NCBI Taxonomy" id="29158"/>
    <lineage>
        <taxon>Eukaryota</taxon>
        <taxon>Metazoa</taxon>
        <taxon>Spiralia</taxon>
        <taxon>Lophotrochozoa</taxon>
        <taxon>Mollusca</taxon>
        <taxon>Bivalvia</taxon>
        <taxon>Autobranchia</taxon>
        <taxon>Pteriomorphia</taxon>
        <taxon>Mytilida</taxon>
        <taxon>Mytiloidea</taxon>
        <taxon>Mytilidae</taxon>
        <taxon>Mytilinae</taxon>
        <taxon>Mytilus</taxon>
    </lineage>
</organism>
<keyword evidence="6" id="KW-1185">Reference proteome</keyword>
<feature type="transmembrane region" description="Helical" evidence="4">
    <location>
        <begin position="169"/>
        <end position="188"/>
    </location>
</feature>
<dbReference type="PANTHER" id="PTHR23121">
    <property type="entry name" value="SODIUM-DEPENDENT GLUCOSE TRANSPORTER 1"/>
    <property type="match status" value="1"/>
</dbReference>
<dbReference type="PANTHER" id="PTHR23121:SF9">
    <property type="entry name" value="SODIUM-DEPENDENT GLUCOSE TRANSPORTER 1"/>
    <property type="match status" value="1"/>
</dbReference>
<sequence>MHVLHCGYGIGAFIIPLIANPFLAVLKPSHVNDSISLSRNITTTCLIYPKLDFNASTQYTKESRIKTAYLITSLTVASISFIFLFYQFCYRKIPQFSFNTIKTENKLRKLLKLIDTGTCANGNRLFGAEIIGILIFYFFNAVGGEVMFKTFLRSYSIDNLKYSGDDGSILNTIFAISYTASRLAGLLFGSIIPIRILLVLESSGLLLTTILLEIFARDNKMSLWILVVPMGIFVSPLYPSGMGWGNFFISITGTATAVLLIGSAIGAMAYGWVMGYLYEHYGYEMFMHQTLAFGVIMFLCTILMVVLTFHIAKREAKTNNRNVSTNEHVELNKKDII</sequence>
<feature type="transmembrane region" description="Helical" evidence="4">
    <location>
        <begin position="290"/>
        <end position="312"/>
    </location>
</feature>
<feature type="transmembrane region" description="Helical" evidence="4">
    <location>
        <begin position="194"/>
        <end position="216"/>
    </location>
</feature>
<keyword evidence="2 4" id="KW-1133">Transmembrane helix</keyword>
<feature type="transmembrane region" description="Helical" evidence="4">
    <location>
        <begin position="68"/>
        <end position="88"/>
    </location>
</feature>
<evidence type="ECO:0000256" key="3">
    <source>
        <dbReference type="ARBA" id="ARBA00023136"/>
    </source>
</evidence>